<sequence>MTNNTTGSLTGLAKIRLAATTAVTAAVTAVLATAAGAQTDNTTPIGAGQPRAPTEAQLQCITEKEVIAAQEAWGNGIVKIGGVYSSGGDYRQAAIDHIDQFYAYDESLVLFKPTLASAEQFRPSFDGALSYFVGGNPSYPEDKGFAITPWSKVRWQNAGITNNICNMAVAMGNYYFTPANGGDEVKVEYTIGYIRDAEGDLKMTVHKSTIPYNPS</sequence>
<evidence type="ECO:0000256" key="1">
    <source>
        <dbReference type="SAM" id="SignalP"/>
    </source>
</evidence>
<feature type="signal peptide" evidence="1">
    <location>
        <begin position="1"/>
        <end position="34"/>
    </location>
</feature>
<dbReference type="eggNOG" id="COG4337">
    <property type="taxonomic scope" value="Bacteria"/>
</dbReference>
<keyword evidence="3" id="KW-1185">Reference proteome</keyword>
<dbReference type="PIRSF" id="PIRSF028288">
    <property type="entry name" value="UCP028288"/>
    <property type="match status" value="1"/>
</dbReference>
<dbReference type="EMBL" id="JMIW01000001">
    <property type="protein sequence ID" value="KEO91275.1"/>
    <property type="molecule type" value="Genomic_DNA"/>
</dbReference>
<protein>
    <submittedName>
        <fullName evidence="2">Phosphoribosyl-AMP cyclohydrolase</fullName>
    </submittedName>
</protein>
<dbReference type="InterPro" id="IPR016878">
    <property type="entry name" value="MICAH-like"/>
</dbReference>
<reference evidence="2 3" key="1">
    <citation type="submission" date="2014-04" db="EMBL/GenBank/DDBJ databases">
        <title>A comprehensive comparison of genomes of Erythrobacter spp. strains.</title>
        <authorList>
            <person name="Zheng Q."/>
        </authorList>
    </citation>
    <scope>NUCLEOTIDE SEQUENCE [LARGE SCALE GENOMIC DNA]</scope>
    <source>
        <strain evidence="2 3">DSM 6997</strain>
    </source>
</reference>
<dbReference type="STRING" id="1044.EH31_01020"/>
<dbReference type="Gene3D" id="3.10.450.50">
    <property type="match status" value="1"/>
</dbReference>
<evidence type="ECO:0000313" key="2">
    <source>
        <dbReference type="EMBL" id="KEO91275.1"/>
    </source>
</evidence>
<dbReference type="RefSeq" id="WP_199796985.1">
    <property type="nucleotide sequence ID" value="NZ_JMIW01000001.1"/>
</dbReference>
<dbReference type="AlphaFoldDB" id="A0A074MET8"/>
<feature type="chain" id="PRO_5001698798" evidence="1">
    <location>
        <begin position="35"/>
        <end position="215"/>
    </location>
</feature>
<dbReference type="GO" id="GO:0016787">
    <property type="term" value="F:hydrolase activity"/>
    <property type="evidence" value="ECO:0007669"/>
    <property type="project" value="UniProtKB-KW"/>
</dbReference>
<organism evidence="2 3">
    <name type="scientific">Erythrobacter longus</name>
    <dbReference type="NCBI Taxonomy" id="1044"/>
    <lineage>
        <taxon>Bacteria</taxon>
        <taxon>Pseudomonadati</taxon>
        <taxon>Pseudomonadota</taxon>
        <taxon>Alphaproteobacteria</taxon>
        <taxon>Sphingomonadales</taxon>
        <taxon>Erythrobacteraceae</taxon>
        <taxon>Erythrobacter/Porphyrobacter group</taxon>
        <taxon>Erythrobacter</taxon>
    </lineage>
</organism>
<proteinExistence type="predicted"/>
<name>A0A074MET8_ERYLO</name>
<dbReference type="Proteomes" id="UP000027647">
    <property type="component" value="Unassembled WGS sequence"/>
</dbReference>
<evidence type="ECO:0000313" key="3">
    <source>
        <dbReference type="Proteomes" id="UP000027647"/>
    </source>
</evidence>
<comment type="caution">
    <text evidence="2">The sequence shown here is derived from an EMBL/GenBank/DDBJ whole genome shotgun (WGS) entry which is preliminary data.</text>
</comment>
<gene>
    <name evidence="2" type="ORF">EH31_01020</name>
</gene>
<keyword evidence="2" id="KW-0378">Hydrolase</keyword>
<keyword evidence="1" id="KW-0732">Signal</keyword>
<accession>A0A074MET8</accession>